<keyword evidence="2" id="KW-1003">Cell membrane</keyword>
<keyword evidence="10" id="KW-1185">Reference proteome</keyword>
<evidence type="ECO:0000313" key="11">
    <source>
        <dbReference type="Proteomes" id="UP000321224"/>
    </source>
</evidence>
<dbReference type="Pfam" id="PF03626">
    <property type="entry name" value="COX4_pro"/>
    <property type="match status" value="1"/>
</dbReference>
<protein>
    <submittedName>
        <fullName evidence="9">Cytochrome c oxidase subunit 4</fullName>
    </submittedName>
</protein>
<dbReference type="EMBL" id="FNAJ01000018">
    <property type="protein sequence ID" value="SDF04537.1"/>
    <property type="molecule type" value="Genomic_DNA"/>
</dbReference>
<evidence type="ECO:0000256" key="2">
    <source>
        <dbReference type="ARBA" id="ARBA00022475"/>
    </source>
</evidence>
<dbReference type="GO" id="GO:0005886">
    <property type="term" value="C:plasma membrane"/>
    <property type="evidence" value="ECO:0007669"/>
    <property type="project" value="UniProtKB-SubCell"/>
</dbReference>
<dbReference type="Proteomes" id="UP000198717">
    <property type="component" value="Unassembled WGS sequence"/>
</dbReference>
<gene>
    <name evidence="8" type="ORF">MVI01_35180</name>
    <name evidence="9" type="ORF">SAMN04488504_11869</name>
</gene>
<comment type="caution">
    <text evidence="8">The sequence shown here is derived from an EMBL/GenBank/DDBJ whole genome shotgun (WGS) entry which is preliminary data.</text>
</comment>
<dbReference type="InterPro" id="IPR011743">
    <property type="entry name" value="Caa3_sub_IV"/>
</dbReference>
<accession>A0A511HE92</accession>
<keyword evidence="5 7" id="KW-0472">Membrane</keyword>
<evidence type="ECO:0000313" key="8">
    <source>
        <dbReference type="EMBL" id="GEL71734.1"/>
    </source>
</evidence>
<comment type="subcellular location">
    <subcellularLocation>
        <location evidence="1">Cell membrane</location>
        <topology evidence="1">Multi-pass membrane protein</topology>
    </subcellularLocation>
</comment>
<dbReference type="AlphaFoldDB" id="A0A511HE92"/>
<proteinExistence type="predicted"/>
<name>A0A511HE92_9BACT</name>
<dbReference type="Proteomes" id="UP000321224">
    <property type="component" value="Unassembled WGS sequence"/>
</dbReference>
<evidence type="ECO:0000313" key="9">
    <source>
        <dbReference type="EMBL" id="SDF04537.1"/>
    </source>
</evidence>
<feature type="transmembrane region" description="Helical" evidence="7">
    <location>
        <begin position="33"/>
        <end position="52"/>
    </location>
</feature>
<feature type="compositionally biased region" description="Pro residues" evidence="6">
    <location>
        <begin position="112"/>
        <end position="121"/>
    </location>
</feature>
<evidence type="ECO:0000256" key="6">
    <source>
        <dbReference type="SAM" id="MobiDB-lite"/>
    </source>
</evidence>
<organism evidence="8 11">
    <name type="scientific">Myxococcus virescens</name>
    <dbReference type="NCBI Taxonomy" id="83456"/>
    <lineage>
        <taxon>Bacteria</taxon>
        <taxon>Pseudomonadati</taxon>
        <taxon>Myxococcota</taxon>
        <taxon>Myxococcia</taxon>
        <taxon>Myxococcales</taxon>
        <taxon>Cystobacterineae</taxon>
        <taxon>Myxococcaceae</taxon>
        <taxon>Myxococcus</taxon>
    </lineage>
</organism>
<evidence type="ECO:0000256" key="5">
    <source>
        <dbReference type="ARBA" id="ARBA00023136"/>
    </source>
</evidence>
<feature type="region of interest" description="Disordered" evidence="6">
    <location>
        <begin position="100"/>
        <end position="121"/>
    </location>
</feature>
<evidence type="ECO:0000256" key="4">
    <source>
        <dbReference type="ARBA" id="ARBA00022989"/>
    </source>
</evidence>
<keyword evidence="3 7" id="KW-0812">Transmembrane</keyword>
<reference evidence="8 11" key="2">
    <citation type="submission" date="2019-07" db="EMBL/GenBank/DDBJ databases">
        <title>Whole genome shotgun sequence of Myxococcus virescens NBRC 100334.</title>
        <authorList>
            <person name="Hosoyama A."/>
            <person name="Uohara A."/>
            <person name="Ohji S."/>
            <person name="Ichikawa N."/>
        </authorList>
    </citation>
    <scope>NUCLEOTIDE SEQUENCE [LARGE SCALE GENOMIC DNA]</scope>
    <source>
        <strain evidence="8 11">NBRC 100334</strain>
    </source>
</reference>
<dbReference type="NCBIfam" id="TIGR02229">
    <property type="entry name" value="caa3_sub_IV"/>
    <property type="match status" value="1"/>
</dbReference>
<evidence type="ECO:0000256" key="3">
    <source>
        <dbReference type="ARBA" id="ARBA00022692"/>
    </source>
</evidence>
<evidence type="ECO:0000256" key="7">
    <source>
        <dbReference type="SAM" id="Phobius"/>
    </source>
</evidence>
<dbReference type="InterPro" id="IPR005171">
    <property type="entry name" value="Cyt_c_oxidase_su4_prok"/>
</dbReference>
<dbReference type="RefSeq" id="WP_090494495.1">
    <property type="nucleotide sequence ID" value="NZ_BJVY01000018.1"/>
</dbReference>
<keyword evidence="4 7" id="KW-1133">Transmembrane helix</keyword>
<evidence type="ECO:0000256" key="1">
    <source>
        <dbReference type="ARBA" id="ARBA00004651"/>
    </source>
</evidence>
<reference evidence="9 10" key="1">
    <citation type="submission" date="2016-10" db="EMBL/GenBank/DDBJ databases">
        <authorList>
            <person name="Varghese N."/>
            <person name="Submissions S."/>
        </authorList>
    </citation>
    <scope>NUCLEOTIDE SEQUENCE [LARGE SCALE GENOMIC DNA]</scope>
    <source>
        <strain evidence="9 10">DSM 2260</strain>
    </source>
</reference>
<evidence type="ECO:0000313" key="10">
    <source>
        <dbReference type="Proteomes" id="UP000198717"/>
    </source>
</evidence>
<dbReference type="EMBL" id="BJVY01000018">
    <property type="protein sequence ID" value="GEL71734.1"/>
    <property type="molecule type" value="Genomic_DNA"/>
</dbReference>
<sequence>MRGGVRVLAVGAVLLALATLSFGLSRLHLGAWAVPVALGIALCKAVLIAFFFMHLAERAGGPRLVIGTAGVFVGILVGLVLAEAAARAWPTLPPGPFPVSRLPGTERSGPPRVAPPWLPLP</sequence>
<feature type="transmembrane region" description="Helical" evidence="7">
    <location>
        <begin position="64"/>
        <end position="86"/>
    </location>
</feature>